<reference evidence="9" key="1">
    <citation type="submission" date="2021-01" db="EMBL/GenBank/DDBJ databases">
        <authorList>
            <person name="Corre E."/>
            <person name="Pelletier E."/>
            <person name="Niang G."/>
            <person name="Scheremetjew M."/>
            <person name="Finn R."/>
            <person name="Kale V."/>
            <person name="Holt S."/>
            <person name="Cochrane G."/>
            <person name="Meng A."/>
            <person name="Brown T."/>
            <person name="Cohen L."/>
        </authorList>
    </citation>
    <scope>NUCLEOTIDE SEQUENCE</scope>
    <source>
        <strain evidence="9">RCC1130</strain>
    </source>
</reference>
<dbReference type="Gene3D" id="1.20.5.170">
    <property type="match status" value="1"/>
</dbReference>
<feature type="domain" description="BZIP" evidence="8">
    <location>
        <begin position="255"/>
        <end position="319"/>
    </location>
</feature>
<evidence type="ECO:0000256" key="6">
    <source>
        <dbReference type="SAM" id="Coils"/>
    </source>
</evidence>
<feature type="coiled-coil region" evidence="6">
    <location>
        <begin position="289"/>
        <end position="316"/>
    </location>
</feature>
<evidence type="ECO:0000256" key="2">
    <source>
        <dbReference type="ARBA" id="ARBA00023015"/>
    </source>
</evidence>
<proteinExistence type="predicted"/>
<feature type="compositionally biased region" description="Polar residues" evidence="7">
    <location>
        <begin position="182"/>
        <end position="200"/>
    </location>
</feature>
<evidence type="ECO:0000256" key="5">
    <source>
        <dbReference type="ARBA" id="ARBA00023242"/>
    </source>
</evidence>
<evidence type="ECO:0000256" key="1">
    <source>
        <dbReference type="ARBA" id="ARBA00004123"/>
    </source>
</evidence>
<keyword evidence="6" id="KW-0175">Coiled coil</keyword>
<keyword evidence="4" id="KW-0804">Transcription</keyword>
<protein>
    <recommendedName>
        <fullName evidence="8">BZIP domain-containing protein</fullName>
    </recommendedName>
</protein>
<evidence type="ECO:0000256" key="3">
    <source>
        <dbReference type="ARBA" id="ARBA00023125"/>
    </source>
</evidence>
<dbReference type="GO" id="GO:0000977">
    <property type="term" value="F:RNA polymerase II transcription regulatory region sequence-specific DNA binding"/>
    <property type="evidence" value="ECO:0007669"/>
    <property type="project" value="TreeGrafter"/>
</dbReference>
<accession>A0A7S0J878</accession>
<dbReference type="PANTHER" id="PTHR13044">
    <property type="entry name" value="ACTIVATING TRANSCRIPTION FACTOR ATF 4/5"/>
    <property type="match status" value="1"/>
</dbReference>
<feature type="region of interest" description="Disordered" evidence="7">
    <location>
        <begin position="179"/>
        <end position="212"/>
    </location>
</feature>
<keyword evidence="2" id="KW-0805">Transcription regulation</keyword>
<evidence type="ECO:0000256" key="7">
    <source>
        <dbReference type="SAM" id="MobiDB-lite"/>
    </source>
</evidence>
<dbReference type="GO" id="GO:0005634">
    <property type="term" value="C:nucleus"/>
    <property type="evidence" value="ECO:0007669"/>
    <property type="project" value="UniProtKB-SubCell"/>
</dbReference>
<dbReference type="InterPro" id="IPR046347">
    <property type="entry name" value="bZIP_sf"/>
</dbReference>
<evidence type="ECO:0000259" key="8">
    <source>
        <dbReference type="SMART" id="SM00338"/>
    </source>
</evidence>
<organism evidence="9">
    <name type="scientific">Calcidiscus leptoporus</name>
    <dbReference type="NCBI Taxonomy" id="127549"/>
    <lineage>
        <taxon>Eukaryota</taxon>
        <taxon>Haptista</taxon>
        <taxon>Haptophyta</taxon>
        <taxon>Prymnesiophyceae</taxon>
        <taxon>Coccolithales</taxon>
        <taxon>Calcidiscaceae</taxon>
        <taxon>Calcidiscus</taxon>
    </lineage>
</organism>
<comment type="subcellular location">
    <subcellularLocation>
        <location evidence="1">Nucleus</location>
    </subcellularLocation>
</comment>
<keyword evidence="5" id="KW-0539">Nucleus</keyword>
<dbReference type="AlphaFoldDB" id="A0A7S0J878"/>
<dbReference type="GO" id="GO:0001228">
    <property type="term" value="F:DNA-binding transcription activator activity, RNA polymerase II-specific"/>
    <property type="evidence" value="ECO:0007669"/>
    <property type="project" value="TreeGrafter"/>
</dbReference>
<evidence type="ECO:0000313" key="9">
    <source>
        <dbReference type="EMBL" id="CAD8543903.1"/>
    </source>
</evidence>
<dbReference type="EMBL" id="HBER01037880">
    <property type="protein sequence ID" value="CAD8543903.1"/>
    <property type="molecule type" value="Transcribed_RNA"/>
</dbReference>
<dbReference type="PANTHER" id="PTHR13044:SF14">
    <property type="entry name" value="CRYPTOCEPHAL, ISOFORM A"/>
    <property type="match status" value="1"/>
</dbReference>
<evidence type="ECO:0000256" key="4">
    <source>
        <dbReference type="ARBA" id="ARBA00023163"/>
    </source>
</evidence>
<gene>
    <name evidence="9" type="ORF">CLEP1334_LOCUS19190</name>
</gene>
<dbReference type="InterPro" id="IPR004827">
    <property type="entry name" value="bZIP"/>
</dbReference>
<name>A0A7S0J878_9EUKA</name>
<sequence>MERSINISMQVSLAELESMAISAGLDSLVAGNADPTMWIRFEAEVRSAHAAAATRLRQQGGERCVELLRLLEHEEQTRCQAFQGALMGEVHGPVYQATVRSILEKLLAKLETCSYEPTIYRGAAQCLSEYMSALNHHCDTCAVPSPSDDLNGLGAIAEAAGESEFLDTVSVASAESIHSDSTHSSLRSGGVQSIASSDNQGAHPLSHPSTAETGAPLAVVATLEAKPHAEAAAFAGHTLPHVMSGGAPVLSLGMNDELRKQRRREANRSASVKYRSKKTATLSTMMSDNAALRQQVASLSSQAAVLSAENKLLKQQVSFMQGILQGQPKAQQQLAEQMDAPMLEGGAAWPSVSAASVSAASAAVSAVSAGASAAGVAMPTAAPTFQNAKPHVEVESASESSRFKMDVTEPFTAQQGFGVNL</sequence>
<dbReference type="SUPFAM" id="SSF57959">
    <property type="entry name" value="Leucine zipper domain"/>
    <property type="match status" value="1"/>
</dbReference>
<dbReference type="SMART" id="SM00338">
    <property type="entry name" value="BRLZ"/>
    <property type="match status" value="1"/>
</dbReference>
<keyword evidence="3" id="KW-0238">DNA-binding</keyword>